<feature type="transmembrane region" description="Helical" evidence="6">
    <location>
        <begin position="36"/>
        <end position="56"/>
    </location>
</feature>
<reference evidence="7" key="2">
    <citation type="submission" date="2020-05" db="UniProtKB">
        <authorList>
            <consortium name="EnsemblMetazoa"/>
        </authorList>
    </citation>
    <scope>IDENTIFICATION</scope>
    <source>
        <strain evidence="7">FAR1</strain>
    </source>
</reference>
<organism evidence="7 8">
    <name type="scientific">Anopheles farauti</name>
    <dbReference type="NCBI Taxonomy" id="69004"/>
    <lineage>
        <taxon>Eukaryota</taxon>
        <taxon>Metazoa</taxon>
        <taxon>Ecdysozoa</taxon>
        <taxon>Arthropoda</taxon>
        <taxon>Hexapoda</taxon>
        <taxon>Insecta</taxon>
        <taxon>Pterygota</taxon>
        <taxon>Neoptera</taxon>
        <taxon>Endopterygota</taxon>
        <taxon>Diptera</taxon>
        <taxon>Nematocera</taxon>
        <taxon>Culicoidea</taxon>
        <taxon>Culicidae</taxon>
        <taxon>Anophelinae</taxon>
        <taxon>Anopheles</taxon>
    </lineage>
</organism>
<keyword evidence="6" id="KW-0807">Transducer</keyword>
<comment type="caution">
    <text evidence="6">Lacks conserved residue(s) required for the propagation of feature annotation.</text>
</comment>
<dbReference type="GO" id="GO:0005886">
    <property type="term" value="C:plasma membrane"/>
    <property type="evidence" value="ECO:0007669"/>
    <property type="project" value="UniProtKB-SubCell"/>
</dbReference>
<evidence type="ECO:0000256" key="2">
    <source>
        <dbReference type="ARBA" id="ARBA00022475"/>
    </source>
</evidence>
<proteinExistence type="inferred from homology"/>
<sequence>MRNLKFMLLVARYFGFNVYLYRETGAGFVATPCRSGICFCILNLLLFGGFAAQNVLNPANYISKSSSLVVIGGKVIMQFGYLDLLVILVHRTLQSRFTIELLNTFRSVDKQLAALGVGMNADTLKRDPVLQILLLSIVTLGCCIYSLFAVLHEPPAINMPMLFGHLAVGVSANVIACVFYVEVYELRYRLYVINLHVSKTLCDENLHQLRPALGSQIINVKNGEESNHRKDVVTRIGLIYDDLHSISLKISHRYKIESAHFADFQWKPHTFQWSRPAARGSASIGFTECAKRKAAALVEDDTKKKNIPTDRSRARPRMCSEPRLLRTIPVPSKPASATSGGRFRSVHVRAETDV</sequence>
<dbReference type="Pfam" id="PF08395">
    <property type="entry name" value="7tm_7"/>
    <property type="match status" value="1"/>
</dbReference>
<dbReference type="EnsemblMetazoa" id="AFAF010127-RA">
    <property type="protein sequence ID" value="AFAF010127-PA"/>
    <property type="gene ID" value="AFAF010127"/>
</dbReference>
<reference evidence="8" key="1">
    <citation type="submission" date="2014-01" db="EMBL/GenBank/DDBJ databases">
        <title>The Genome Sequence of Anopheles farauti FAR1 (V2).</title>
        <authorList>
            <consortium name="The Broad Institute Genomics Platform"/>
            <person name="Neafsey D.E."/>
            <person name="Besansky N."/>
            <person name="Howell P."/>
            <person name="Walton C."/>
            <person name="Young S.K."/>
            <person name="Zeng Q."/>
            <person name="Gargeya S."/>
            <person name="Fitzgerald M."/>
            <person name="Haas B."/>
            <person name="Abouelleil A."/>
            <person name="Allen A.W."/>
            <person name="Alvarado L."/>
            <person name="Arachchi H.M."/>
            <person name="Berlin A.M."/>
            <person name="Chapman S.B."/>
            <person name="Gainer-Dewar J."/>
            <person name="Goldberg J."/>
            <person name="Griggs A."/>
            <person name="Gujja S."/>
            <person name="Hansen M."/>
            <person name="Howarth C."/>
            <person name="Imamovic A."/>
            <person name="Ireland A."/>
            <person name="Larimer J."/>
            <person name="McCowan C."/>
            <person name="Murphy C."/>
            <person name="Pearson M."/>
            <person name="Poon T.W."/>
            <person name="Priest M."/>
            <person name="Roberts A."/>
            <person name="Saif S."/>
            <person name="Shea T."/>
            <person name="Sisk P."/>
            <person name="Sykes S."/>
            <person name="Wortman J."/>
            <person name="Nusbaum C."/>
            <person name="Birren B."/>
        </authorList>
    </citation>
    <scope>NUCLEOTIDE SEQUENCE [LARGE SCALE GENOMIC DNA]</scope>
    <source>
        <strain evidence="8">FAR1</strain>
    </source>
</reference>
<keyword evidence="4 6" id="KW-1133">Transmembrane helix</keyword>
<evidence type="ECO:0000256" key="5">
    <source>
        <dbReference type="ARBA" id="ARBA00023136"/>
    </source>
</evidence>
<evidence type="ECO:0000256" key="3">
    <source>
        <dbReference type="ARBA" id="ARBA00022692"/>
    </source>
</evidence>
<evidence type="ECO:0000313" key="7">
    <source>
        <dbReference type="EnsemblMetazoa" id="AFAF010127-PA"/>
    </source>
</evidence>
<feature type="transmembrane region" description="Helical" evidence="6">
    <location>
        <begin position="129"/>
        <end position="150"/>
    </location>
</feature>
<dbReference type="InterPro" id="IPR013604">
    <property type="entry name" value="7TM_chemorcpt"/>
</dbReference>
<evidence type="ECO:0000256" key="1">
    <source>
        <dbReference type="ARBA" id="ARBA00004651"/>
    </source>
</evidence>
<keyword evidence="2 6" id="KW-1003">Cell membrane</keyword>
<name>A0A182QH86_9DIPT</name>
<dbReference type="GO" id="GO:0007165">
    <property type="term" value="P:signal transduction"/>
    <property type="evidence" value="ECO:0007669"/>
    <property type="project" value="UniProtKB-KW"/>
</dbReference>
<feature type="transmembrane region" description="Helical" evidence="6">
    <location>
        <begin position="68"/>
        <end position="89"/>
    </location>
</feature>
<dbReference type="Proteomes" id="UP000075886">
    <property type="component" value="Unassembled WGS sequence"/>
</dbReference>
<comment type="function">
    <text evidence="6">Gustatory receptor which mediates acceptance or avoidance behavior, depending on its substrates.</text>
</comment>
<evidence type="ECO:0000256" key="4">
    <source>
        <dbReference type="ARBA" id="ARBA00022989"/>
    </source>
</evidence>
<comment type="subcellular location">
    <subcellularLocation>
        <location evidence="1 6">Cell membrane</location>
        <topology evidence="1 6">Multi-pass membrane protein</topology>
    </subcellularLocation>
</comment>
<feature type="transmembrane region" description="Helical" evidence="6">
    <location>
        <begin position="162"/>
        <end position="181"/>
    </location>
</feature>
<evidence type="ECO:0000256" key="6">
    <source>
        <dbReference type="RuleBase" id="RU363108"/>
    </source>
</evidence>
<dbReference type="EMBL" id="AXCN02001483">
    <property type="status" value="NOT_ANNOTATED_CDS"/>
    <property type="molecule type" value="Genomic_DNA"/>
</dbReference>
<protein>
    <recommendedName>
        <fullName evidence="6">Gustatory receptor</fullName>
    </recommendedName>
</protein>
<keyword evidence="6" id="KW-0675">Receptor</keyword>
<accession>A0A182QH86</accession>
<keyword evidence="8" id="KW-1185">Reference proteome</keyword>
<keyword evidence="3 6" id="KW-0812">Transmembrane</keyword>
<dbReference type="GO" id="GO:0050909">
    <property type="term" value="P:sensory perception of taste"/>
    <property type="evidence" value="ECO:0007669"/>
    <property type="project" value="InterPro"/>
</dbReference>
<dbReference type="VEuPathDB" id="VectorBase:AFAF010127"/>
<evidence type="ECO:0000313" key="8">
    <source>
        <dbReference type="Proteomes" id="UP000075886"/>
    </source>
</evidence>
<keyword evidence="5 6" id="KW-0472">Membrane</keyword>
<comment type="similarity">
    <text evidence="6">Belongs to the insect chemoreceptor superfamily. Gustatory receptor (GR) family.</text>
</comment>
<dbReference type="AlphaFoldDB" id="A0A182QH86"/>